<dbReference type="SUPFAM" id="SSF53448">
    <property type="entry name" value="Nucleotide-diphospho-sugar transferases"/>
    <property type="match status" value="1"/>
</dbReference>
<reference evidence="2 3" key="1">
    <citation type="journal article" date="2021" name="J. Biosci. Bioeng.">
        <title>Identification and characterization of a chc gene cluster responsible for the aromatization pathway of cyclohexanecarboxylate degradation in Sinomonas cyclohexanicum ATCC 51369.</title>
        <authorList>
            <person name="Yamamoto T."/>
            <person name="Hasegawa Y."/>
            <person name="Lau P.C.K."/>
            <person name="Iwaki H."/>
        </authorList>
    </citation>
    <scope>NUCLEOTIDE SEQUENCE [LARGE SCALE GENOMIC DNA]</scope>
    <source>
        <strain evidence="2 3">ATCC 51369</strain>
    </source>
</reference>
<accession>A0ABN6FL91</accession>
<gene>
    <name evidence="2" type="ORF">SCMU_29070</name>
</gene>
<feature type="domain" description="Glycosyltransferase 2-like" evidence="1">
    <location>
        <begin position="9"/>
        <end position="124"/>
    </location>
</feature>
<protein>
    <submittedName>
        <fullName evidence="2">Glycosyl transferase</fullName>
    </submittedName>
</protein>
<evidence type="ECO:0000313" key="2">
    <source>
        <dbReference type="EMBL" id="BCT77065.1"/>
    </source>
</evidence>
<dbReference type="Gene3D" id="3.90.550.10">
    <property type="entry name" value="Spore Coat Polysaccharide Biosynthesis Protein SpsA, Chain A"/>
    <property type="match status" value="1"/>
</dbReference>
<dbReference type="EMBL" id="AP024525">
    <property type="protein sequence ID" value="BCT77065.1"/>
    <property type="molecule type" value="Genomic_DNA"/>
</dbReference>
<proteinExistence type="predicted"/>
<dbReference type="RefSeq" id="WP_229229813.1">
    <property type="nucleotide sequence ID" value="NZ_AP024525.1"/>
</dbReference>
<dbReference type="PANTHER" id="PTHR43685:SF2">
    <property type="entry name" value="GLYCOSYLTRANSFERASE 2-LIKE DOMAIN-CONTAINING PROTEIN"/>
    <property type="match status" value="1"/>
</dbReference>
<keyword evidence="3" id="KW-1185">Reference proteome</keyword>
<organism evidence="2 3">
    <name type="scientific">Sinomonas cyclohexanicum</name>
    <name type="common">Corynebacterium cyclohexanicum</name>
    <dbReference type="NCBI Taxonomy" id="322009"/>
    <lineage>
        <taxon>Bacteria</taxon>
        <taxon>Bacillati</taxon>
        <taxon>Actinomycetota</taxon>
        <taxon>Actinomycetes</taxon>
        <taxon>Micrococcales</taxon>
        <taxon>Micrococcaceae</taxon>
        <taxon>Sinomonas</taxon>
    </lineage>
</organism>
<keyword evidence="2" id="KW-0808">Transferase</keyword>
<dbReference type="InterPro" id="IPR050834">
    <property type="entry name" value="Glycosyltransf_2"/>
</dbReference>
<dbReference type="InterPro" id="IPR029044">
    <property type="entry name" value="Nucleotide-diphossugar_trans"/>
</dbReference>
<dbReference type="Pfam" id="PF00535">
    <property type="entry name" value="Glycos_transf_2"/>
    <property type="match status" value="1"/>
</dbReference>
<evidence type="ECO:0000313" key="3">
    <source>
        <dbReference type="Proteomes" id="UP001319861"/>
    </source>
</evidence>
<dbReference type="PANTHER" id="PTHR43685">
    <property type="entry name" value="GLYCOSYLTRANSFERASE"/>
    <property type="match status" value="1"/>
</dbReference>
<sequence>MAEPAYELTVVIPVRNGAETLGEQLRCLAAQEDAPKFEVVVADNGSTDSTAALAEAWANEHMPVRVVDAGARPGVAFARNAGVIAAQASAVAFCDADDHVGPRWVCAMAEGLAEFDAVGGPVRLDRINAPETITGMEALSHGLRSVFAYLPYAVGASFGARRTAYLAVGGTDESFPHGHEEVDFAWRLQHAGYTLGWAPDAVVDYRQRADTRGVLRQSFNYGESSLQLWVRHASTDSLAPVSFKGSIRNAVAQTLRAHRLLDPKARLGQARALGWTVGVLVGHLRYRKLGNPPRPRLMEATA</sequence>
<evidence type="ECO:0000259" key="1">
    <source>
        <dbReference type="Pfam" id="PF00535"/>
    </source>
</evidence>
<dbReference type="InterPro" id="IPR001173">
    <property type="entry name" value="Glyco_trans_2-like"/>
</dbReference>
<name>A0ABN6FL91_SINCY</name>
<dbReference type="GO" id="GO:0016740">
    <property type="term" value="F:transferase activity"/>
    <property type="evidence" value="ECO:0007669"/>
    <property type="project" value="UniProtKB-KW"/>
</dbReference>
<dbReference type="Proteomes" id="UP001319861">
    <property type="component" value="Chromosome"/>
</dbReference>